<name>A0A1M5CBQ2_9CLOT</name>
<reference evidence="3 4" key="1">
    <citation type="submission" date="2016-11" db="EMBL/GenBank/DDBJ databases">
        <authorList>
            <person name="Jaros S."/>
            <person name="Januszkiewicz K."/>
            <person name="Wedrychowicz H."/>
        </authorList>
    </citation>
    <scope>NUCLEOTIDE SEQUENCE [LARGE SCALE GENOMIC DNA]</scope>
    <source>
        <strain evidence="3 4">DSM 17459</strain>
    </source>
</reference>
<dbReference type="RefSeq" id="WP_072854603.1">
    <property type="nucleotide sequence ID" value="NZ_FQVI01000037.1"/>
</dbReference>
<protein>
    <submittedName>
        <fullName evidence="3">MoxR-like ATPase</fullName>
    </submittedName>
</protein>
<gene>
    <name evidence="3" type="ORF">SAMN02745158_04073</name>
</gene>
<dbReference type="Proteomes" id="UP000184245">
    <property type="component" value="Unassembled WGS sequence"/>
</dbReference>
<dbReference type="STRING" id="1122155.SAMN02745158_04073"/>
<dbReference type="AlphaFoldDB" id="A0A1M5CBQ2"/>
<dbReference type="OrthoDB" id="9808397at2"/>
<dbReference type="SUPFAM" id="SSF52540">
    <property type="entry name" value="P-loop containing nucleoside triphosphate hydrolases"/>
    <property type="match status" value="1"/>
</dbReference>
<accession>A0A1M5CBQ2</accession>
<dbReference type="Pfam" id="PF17863">
    <property type="entry name" value="AAA_lid_2"/>
    <property type="match status" value="1"/>
</dbReference>
<dbReference type="PANTHER" id="PTHR42759">
    <property type="entry name" value="MOXR FAMILY PROTEIN"/>
    <property type="match status" value="1"/>
</dbReference>
<dbReference type="Pfam" id="PF07726">
    <property type="entry name" value="AAA_3"/>
    <property type="match status" value="1"/>
</dbReference>
<dbReference type="Gene3D" id="3.40.50.300">
    <property type="entry name" value="P-loop containing nucleotide triphosphate hydrolases"/>
    <property type="match status" value="1"/>
</dbReference>
<dbReference type="GO" id="GO:0005524">
    <property type="term" value="F:ATP binding"/>
    <property type="evidence" value="ECO:0007669"/>
    <property type="project" value="InterPro"/>
</dbReference>
<dbReference type="GO" id="GO:0016887">
    <property type="term" value="F:ATP hydrolysis activity"/>
    <property type="evidence" value="ECO:0007669"/>
    <property type="project" value="InterPro"/>
</dbReference>
<dbReference type="Gene3D" id="1.10.8.80">
    <property type="entry name" value="Magnesium chelatase subunit I, C-Terminal domain"/>
    <property type="match status" value="1"/>
</dbReference>
<evidence type="ECO:0000259" key="1">
    <source>
        <dbReference type="Pfam" id="PF07726"/>
    </source>
</evidence>
<dbReference type="InterPro" id="IPR027417">
    <property type="entry name" value="P-loop_NTPase"/>
</dbReference>
<proteinExistence type="predicted"/>
<dbReference type="InterPro" id="IPR011703">
    <property type="entry name" value="ATPase_AAA-3"/>
</dbReference>
<feature type="domain" description="ATPase AAA-3" evidence="1">
    <location>
        <begin position="35"/>
        <end position="165"/>
    </location>
</feature>
<evidence type="ECO:0000259" key="2">
    <source>
        <dbReference type="Pfam" id="PF17863"/>
    </source>
</evidence>
<dbReference type="EMBL" id="FQVI01000037">
    <property type="protein sequence ID" value="SHF52168.1"/>
    <property type="molecule type" value="Genomic_DNA"/>
</dbReference>
<dbReference type="CDD" id="cd00009">
    <property type="entry name" value="AAA"/>
    <property type="match status" value="1"/>
</dbReference>
<sequence>MEEKITRIIDEVKKVIVGKDDIIQKVLMTVLAKGHILLEDIPGVGKTTLALAFSRALGLDYKRIQFTPDVIPSDVVGFSVYDKATGQLAYKPGAVMCNLLLADEINRTSSKTQAALLEVMEEGNVTVDGNTYQVPQPFIVLSTQNPIGSAGTQLLPQSQLDRFMVRMQMGYPDFKSQVNILRDRQTEQPLDAAQQVVTKEEIMEMQAEVQQVHVDDALLEYITCLAEATREHELVQIGVSPRGALAVNRMAKASAYIEGRDYMIPEDIIRVFPDVCAHRVVLFPKAKITNTTAESIMKQITEEIETPKIGE</sequence>
<organism evidence="3 4">
    <name type="scientific">Lactonifactor longoviformis DSM 17459</name>
    <dbReference type="NCBI Taxonomy" id="1122155"/>
    <lineage>
        <taxon>Bacteria</taxon>
        <taxon>Bacillati</taxon>
        <taxon>Bacillota</taxon>
        <taxon>Clostridia</taxon>
        <taxon>Eubacteriales</taxon>
        <taxon>Clostridiaceae</taxon>
        <taxon>Lactonifactor</taxon>
    </lineage>
</organism>
<evidence type="ECO:0000313" key="4">
    <source>
        <dbReference type="Proteomes" id="UP000184245"/>
    </source>
</evidence>
<evidence type="ECO:0000313" key="3">
    <source>
        <dbReference type="EMBL" id="SHF52168.1"/>
    </source>
</evidence>
<dbReference type="InterPro" id="IPR041628">
    <property type="entry name" value="ChlI/MoxR_AAA_lid"/>
</dbReference>
<keyword evidence="4" id="KW-1185">Reference proteome</keyword>
<feature type="domain" description="ChlI/MoxR AAA lid" evidence="2">
    <location>
        <begin position="228"/>
        <end position="300"/>
    </location>
</feature>
<dbReference type="InterPro" id="IPR050764">
    <property type="entry name" value="CbbQ/NirQ/NorQ/GpvN"/>
</dbReference>
<dbReference type="PIRSF" id="PIRSF002849">
    <property type="entry name" value="AAA_ATPase_chaperone_MoxR_prd"/>
    <property type="match status" value="1"/>
</dbReference>
<dbReference type="PANTHER" id="PTHR42759:SF5">
    <property type="entry name" value="METHANOL DEHYDROGENASE REGULATOR"/>
    <property type="match status" value="1"/>
</dbReference>